<evidence type="ECO:0000256" key="12">
    <source>
        <dbReference type="ARBA" id="ARBA00023286"/>
    </source>
</evidence>
<evidence type="ECO:0000256" key="15">
    <source>
        <dbReference type="RuleBase" id="RU000687"/>
    </source>
</evidence>
<evidence type="ECO:0000256" key="9">
    <source>
        <dbReference type="ARBA" id="ARBA00023157"/>
    </source>
</evidence>
<dbReference type="Gene3D" id="2.70.170.10">
    <property type="entry name" value="Neurotransmitter-gated ion-channel ligand-binding domain"/>
    <property type="match status" value="1"/>
</dbReference>
<dbReference type="GO" id="GO:0022848">
    <property type="term" value="F:acetylcholine-gated monoatomic cation-selective channel activity"/>
    <property type="evidence" value="ECO:0007669"/>
    <property type="project" value="InterPro"/>
</dbReference>
<evidence type="ECO:0000256" key="6">
    <source>
        <dbReference type="ARBA" id="ARBA00023018"/>
    </source>
</evidence>
<comment type="similarity">
    <text evidence="1">Belongs to the ligand-gated ion channel (TC 1.A.9) family. Acetylcholine receptor (TC 1.A.9.1) subfamily.</text>
</comment>
<dbReference type="OrthoDB" id="5975154at2759"/>
<keyword evidence="9" id="KW-1015">Disulfide bond</keyword>
<evidence type="ECO:0000256" key="11">
    <source>
        <dbReference type="ARBA" id="ARBA00023180"/>
    </source>
</evidence>
<dbReference type="GO" id="GO:0004888">
    <property type="term" value="F:transmembrane signaling receptor activity"/>
    <property type="evidence" value="ECO:0007669"/>
    <property type="project" value="InterPro"/>
</dbReference>
<evidence type="ECO:0000256" key="3">
    <source>
        <dbReference type="ARBA" id="ARBA00022475"/>
    </source>
</evidence>
<evidence type="ECO:0000256" key="14">
    <source>
        <dbReference type="ARBA" id="ARBA00034099"/>
    </source>
</evidence>
<dbReference type="PRINTS" id="PR00254">
    <property type="entry name" value="NICOTINICR"/>
</dbReference>
<feature type="transmembrane region" description="Helical" evidence="15">
    <location>
        <begin position="271"/>
        <end position="294"/>
    </location>
</feature>
<keyword evidence="4 15" id="KW-0812">Transmembrane</keyword>
<feature type="domain" description="Neurotransmitter-gated ion-channel ligand-binding" evidence="16">
    <location>
        <begin position="62"/>
        <end position="270"/>
    </location>
</feature>
<keyword evidence="5 15" id="KW-1133">Transmembrane helix</keyword>
<evidence type="ECO:0000256" key="8">
    <source>
        <dbReference type="ARBA" id="ARBA00023136"/>
    </source>
</evidence>
<dbReference type="Pfam" id="PF02932">
    <property type="entry name" value="Neur_chan_memb"/>
    <property type="match status" value="1"/>
</dbReference>
<organism evidence="18 19">
    <name type="scientific">Stylophora pistillata</name>
    <name type="common">Smooth cauliflower coral</name>
    <dbReference type="NCBI Taxonomy" id="50429"/>
    <lineage>
        <taxon>Eukaryota</taxon>
        <taxon>Metazoa</taxon>
        <taxon>Cnidaria</taxon>
        <taxon>Anthozoa</taxon>
        <taxon>Hexacorallia</taxon>
        <taxon>Scleractinia</taxon>
        <taxon>Astrocoeniina</taxon>
        <taxon>Pocilloporidae</taxon>
        <taxon>Stylophora</taxon>
    </lineage>
</organism>
<dbReference type="InterPro" id="IPR006202">
    <property type="entry name" value="Neur_chan_lig-bd"/>
</dbReference>
<evidence type="ECO:0000256" key="10">
    <source>
        <dbReference type="ARBA" id="ARBA00023170"/>
    </source>
</evidence>
<keyword evidence="12" id="KW-1071">Ligand-gated ion channel</keyword>
<dbReference type="CDD" id="cd18997">
    <property type="entry name" value="LGIC_ECD_nAChR"/>
    <property type="match status" value="1"/>
</dbReference>
<evidence type="ECO:0000256" key="5">
    <source>
        <dbReference type="ARBA" id="ARBA00022989"/>
    </source>
</evidence>
<dbReference type="InterPro" id="IPR038050">
    <property type="entry name" value="Neuro_actylchol_rec"/>
</dbReference>
<evidence type="ECO:0000256" key="7">
    <source>
        <dbReference type="ARBA" id="ARBA00023065"/>
    </source>
</evidence>
<comment type="caution">
    <text evidence="18">The sequence shown here is derived from an EMBL/GenBank/DDBJ whole genome shotgun (WGS) entry which is preliminary data.</text>
</comment>
<name>A0A2B4RMK7_STYPI</name>
<dbReference type="InterPro" id="IPR006201">
    <property type="entry name" value="Neur_channel"/>
</dbReference>
<dbReference type="FunFam" id="1.20.58.390:FF:000043">
    <property type="entry name" value="AcetylCholine Receptor"/>
    <property type="match status" value="1"/>
</dbReference>
<dbReference type="AlphaFoldDB" id="A0A2B4RMK7"/>
<keyword evidence="7 15" id="KW-0406">Ion transport</keyword>
<keyword evidence="19" id="KW-1185">Reference proteome</keyword>
<keyword evidence="10 18" id="KW-0675">Receptor</keyword>
<dbReference type="InterPro" id="IPR006029">
    <property type="entry name" value="Neurotrans-gated_channel_TM"/>
</dbReference>
<evidence type="ECO:0000256" key="1">
    <source>
        <dbReference type="ARBA" id="ARBA00009237"/>
    </source>
</evidence>
<proteinExistence type="inferred from homology"/>
<protein>
    <submittedName>
        <fullName evidence="18">Neuronal acetylcholine receptor subunit alpha-10</fullName>
    </submittedName>
</protein>
<keyword evidence="8 15" id="KW-0472">Membrane</keyword>
<evidence type="ECO:0000256" key="13">
    <source>
        <dbReference type="ARBA" id="ARBA00023303"/>
    </source>
</evidence>
<dbReference type="EMBL" id="LSMT01000349">
    <property type="protein sequence ID" value="PFX19664.1"/>
    <property type="molecule type" value="Genomic_DNA"/>
</dbReference>
<keyword evidence="11" id="KW-0325">Glycoprotein</keyword>
<dbReference type="InterPro" id="IPR002394">
    <property type="entry name" value="Nicotinic_acetylcholine_rcpt"/>
</dbReference>
<reference evidence="19" key="1">
    <citation type="journal article" date="2017" name="bioRxiv">
        <title>Comparative analysis of the genomes of Stylophora pistillata and Acropora digitifera provides evidence for extensive differences between species of corals.</title>
        <authorList>
            <person name="Voolstra C.R."/>
            <person name="Li Y."/>
            <person name="Liew Y.J."/>
            <person name="Baumgarten S."/>
            <person name="Zoccola D."/>
            <person name="Flot J.-F."/>
            <person name="Tambutte S."/>
            <person name="Allemand D."/>
            <person name="Aranda M."/>
        </authorList>
    </citation>
    <scope>NUCLEOTIDE SEQUENCE [LARGE SCALE GENOMIC DNA]</scope>
</reference>
<dbReference type="PANTHER" id="PTHR18945">
    <property type="entry name" value="NEUROTRANSMITTER GATED ION CHANNEL"/>
    <property type="match status" value="1"/>
</dbReference>
<feature type="transmembrane region" description="Helical" evidence="15">
    <location>
        <begin position="516"/>
        <end position="534"/>
    </location>
</feature>
<evidence type="ECO:0000313" key="19">
    <source>
        <dbReference type="Proteomes" id="UP000225706"/>
    </source>
</evidence>
<dbReference type="InterPro" id="IPR036719">
    <property type="entry name" value="Neuro-gated_channel_TM_sf"/>
</dbReference>
<dbReference type="FunFam" id="2.70.170.10:FF:000016">
    <property type="entry name" value="Nicotinic acetylcholine receptor subunit"/>
    <property type="match status" value="1"/>
</dbReference>
<dbReference type="PRINTS" id="PR00252">
    <property type="entry name" value="NRIONCHANNEL"/>
</dbReference>
<dbReference type="GO" id="GO:0045211">
    <property type="term" value="C:postsynaptic membrane"/>
    <property type="evidence" value="ECO:0007669"/>
    <property type="project" value="InterPro"/>
</dbReference>
<evidence type="ECO:0000256" key="4">
    <source>
        <dbReference type="ARBA" id="ARBA00022692"/>
    </source>
</evidence>
<dbReference type="NCBIfam" id="TIGR00860">
    <property type="entry name" value="LIC"/>
    <property type="match status" value="1"/>
</dbReference>
<keyword evidence="13 15" id="KW-0407">Ion channel</keyword>
<keyword evidence="6" id="KW-0770">Synapse</keyword>
<evidence type="ECO:0000256" key="2">
    <source>
        <dbReference type="ARBA" id="ARBA00022448"/>
    </source>
</evidence>
<evidence type="ECO:0000259" key="17">
    <source>
        <dbReference type="Pfam" id="PF02932"/>
    </source>
</evidence>
<evidence type="ECO:0000313" key="18">
    <source>
        <dbReference type="EMBL" id="PFX19664.1"/>
    </source>
</evidence>
<dbReference type="STRING" id="50429.A0A2B4RMK7"/>
<dbReference type="Pfam" id="PF02931">
    <property type="entry name" value="Neur_chan_LBD"/>
    <property type="match status" value="1"/>
</dbReference>
<comment type="subcellular location">
    <subcellularLocation>
        <location evidence="14">Synaptic cell membrane</location>
        <topology evidence="14">Multi-pass membrane protein</topology>
    </subcellularLocation>
</comment>
<dbReference type="CDD" id="cd19051">
    <property type="entry name" value="LGIC_TM_cation"/>
    <property type="match status" value="1"/>
</dbReference>
<evidence type="ECO:0000259" key="16">
    <source>
        <dbReference type="Pfam" id="PF02931"/>
    </source>
</evidence>
<feature type="transmembrane region" description="Helical" evidence="15">
    <location>
        <begin position="336"/>
        <end position="359"/>
    </location>
</feature>
<keyword evidence="3" id="KW-1003">Cell membrane</keyword>
<keyword evidence="2 15" id="KW-0813">Transport</keyword>
<feature type="domain" description="Neurotransmitter-gated ion-channel transmembrane" evidence="17">
    <location>
        <begin position="277"/>
        <end position="533"/>
    </location>
</feature>
<dbReference type="InterPro" id="IPR018000">
    <property type="entry name" value="Neurotransmitter_ion_chnl_CS"/>
</dbReference>
<dbReference type="PROSITE" id="PS00236">
    <property type="entry name" value="NEUROTR_ION_CHANNEL"/>
    <property type="match status" value="1"/>
</dbReference>
<gene>
    <name evidence="18" type="primary">CHRNA10</name>
    <name evidence="18" type="ORF">AWC38_SpisGene15906</name>
</gene>
<accession>A0A2B4RMK7</accession>
<dbReference type="Gene3D" id="1.20.58.390">
    <property type="entry name" value="Neurotransmitter-gated ion-channel transmembrane domain"/>
    <property type="match status" value="2"/>
</dbReference>
<comment type="caution">
    <text evidence="15">Lacks conserved residue(s) required for the propagation of feature annotation.</text>
</comment>
<dbReference type="InterPro" id="IPR036734">
    <property type="entry name" value="Neur_chan_lig-bd_sf"/>
</dbReference>
<dbReference type="SUPFAM" id="SSF63712">
    <property type="entry name" value="Nicotinic receptor ligand binding domain-like"/>
    <property type="match status" value="1"/>
</dbReference>
<dbReference type="SUPFAM" id="SSF90112">
    <property type="entry name" value="Neurotransmitter-gated ion-channel transmembrane pore"/>
    <property type="match status" value="1"/>
</dbReference>
<sequence length="543" mass="62247">MSVKFANRYCSPPFISDPFDIAVSECHSRILKEMNSFTYRSLVLVVLISLVTRTTTKDFTPEERLITTLLANYTKEARPVRDPKQKVVVTFGFELVQLVNIDVRNQMITTNVWVRQIWDNELLTWDPKDYDGIQTVRLDASLVWIPDIVLYNSADNEFSGGTDKYKTPVILSSNGSCSWFCPASFTSTCPIDVQYFPFDRQKCVLKFGSWTYEVIDLDMKEENGSSQSQYIQSAEWVLSGIKKQRNAKKYTCCKHKLADISITIIMDRKPLFYLFNLVIPCLIILSMILLGFFLPPESGERITLSITVLLANAVFLQLVGESLPRNSETVPLLGKFYITIMAEISISLMLTCWVLNIHYHGSGNSVKAVPLWARIIVLQWLGYILCVGKPDGSSPDIPNTDLRYHQDDSKRRGAPFALDWETTFAPAANCHCTRCINARGTHYNGERSPDESKLIEVRYTRDSSPVDFPEPRREKLPREPKLPEEISVLANSVKEREKVEKNQQDWKYFAMVMDRFFFWFYSMTILVSTLTIFLSRSDEDIGT</sequence>
<dbReference type="Proteomes" id="UP000225706">
    <property type="component" value="Unassembled WGS sequence"/>
</dbReference>